<comment type="caution">
    <text evidence="3">The sequence shown here is derived from an EMBL/GenBank/DDBJ whole genome shotgun (WGS) entry which is preliminary data.</text>
</comment>
<dbReference type="Proteomes" id="UP000660862">
    <property type="component" value="Unassembled WGS sequence"/>
</dbReference>
<proteinExistence type="predicted"/>
<dbReference type="Gene3D" id="3.20.20.150">
    <property type="entry name" value="Divalent-metal-dependent TIM barrel enzymes"/>
    <property type="match status" value="1"/>
</dbReference>
<keyword evidence="1" id="KW-0732">Signal</keyword>
<reference evidence="3" key="1">
    <citation type="journal article" date="2014" name="Int. J. Syst. Evol. Microbiol.">
        <title>Complete genome sequence of Corynebacterium casei LMG S-19264T (=DSM 44701T), isolated from a smear-ripened cheese.</title>
        <authorList>
            <consortium name="US DOE Joint Genome Institute (JGI-PGF)"/>
            <person name="Walter F."/>
            <person name="Albersmeier A."/>
            <person name="Kalinowski J."/>
            <person name="Ruckert C."/>
        </authorList>
    </citation>
    <scope>NUCLEOTIDE SEQUENCE</scope>
    <source>
        <strain evidence="3">CGMCC 1.12195</strain>
    </source>
</reference>
<feature type="chain" id="PRO_5036768277" description="Xylose isomerase-like TIM barrel domain-containing protein" evidence="1">
    <location>
        <begin position="21"/>
        <end position="298"/>
    </location>
</feature>
<dbReference type="EMBL" id="BMER01000001">
    <property type="protein sequence ID" value="GGG79406.1"/>
    <property type="molecule type" value="Genomic_DNA"/>
</dbReference>
<dbReference type="PROSITE" id="PS51257">
    <property type="entry name" value="PROKAR_LIPOPROTEIN"/>
    <property type="match status" value="1"/>
</dbReference>
<dbReference type="InterPro" id="IPR036237">
    <property type="entry name" value="Xyl_isomerase-like_sf"/>
</dbReference>
<dbReference type="SUPFAM" id="SSF51658">
    <property type="entry name" value="Xylose isomerase-like"/>
    <property type="match status" value="1"/>
</dbReference>
<dbReference type="AlphaFoldDB" id="A0A917HHF7"/>
<keyword evidence="4" id="KW-1185">Reference proteome</keyword>
<accession>A0A917HHF7</accession>
<evidence type="ECO:0000259" key="2">
    <source>
        <dbReference type="Pfam" id="PF01261"/>
    </source>
</evidence>
<sequence length="298" mass="33836">MKRLAIAVIFCATTLLTGCAVLKNKPVNDVFAKQNLVAWCVVPFDSKQRGPEERAAMLADLGITKLAYDWREQHIPTFDDELRALNKHGIDLTAFWMTSGNNPQDDPYIREIFDFIARNRVKTQIWLLMGEWGGFSALNQRNKVLAMSKPIAYIADRAKELGCQVALYNHGGWFGEPENQLEIIEAVNRNNVGIVYNFHHARLHHERFPQFFPKIVPHLYALNIAGLQAGVTDRFFRTGQGDVEQEMIRQVWKSTYRGPIGIINHDTNEDAAKGLSDEINGLKKILKEIGNDRALATY</sequence>
<dbReference type="Pfam" id="PF01261">
    <property type="entry name" value="AP_endonuc_2"/>
    <property type="match status" value="1"/>
</dbReference>
<dbReference type="InterPro" id="IPR013022">
    <property type="entry name" value="Xyl_isomerase-like_TIM-brl"/>
</dbReference>
<feature type="signal peptide" evidence="1">
    <location>
        <begin position="1"/>
        <end position="20"/>
    </location>
</feature>
<evidence type="ECO:0000256" key="1">
    <source>
        <dbReference type="SAM" id="SignalP"/>
    </source>
</evidence>
<reference evidence="3" key="2">
    <citation type="submission" date="2020-09" db="EMBL/GenBank/DDBJ databases">
        <authorList>
            <person name="Sun Q."/>
            <person name="Zhou Y."/>
        </authorList>
    </citation>
    <scope>NUCLEOTIDE SEQUENCE</scope>
    <source>
        <strain evidence="3">CGMCC 1.12195</strain>
    </source>
</reference>
<evidence type="ECO:0000313" key="4">
    <source>
        <dbReference type="Proteomes" id="UP000660862"/>
    </source>
</evidence>
<evidence type="ECO:0000313" key="3">
    <source>
        <dbReference type="EMBL" id="GGG79406.1"/>
    </source>
</evidence>
<gene>
    <name evidence="3" type="ORF">GCM10007415_09500</name>
</gene>
<protein>
    <recommendedName>
        <fullName evidence="2">Xylose isomerase-like TIM barrel domain-containing protein</fullName>
    </recommendedName>
</protein>
<organism evidence="3 4">
    <name type="scientific">Parapedobacter pyrenivorans</name>
    <dbReference type="NCBI Taxonomy" id="1305674"/>
    <lineage>
        <taxon>Bacteria</taxon>
        <taxon>Pseudomonadati</taxon>
        <taxon>Bacteroidota</taxon>
        <taxon>Sphingobacteriia</taxon>
        <taxon>Sphingobacteriales</taxon>
        <taxon>Sphingobacteriaceae</taxon>
        <taxon>Parapedobacter</taxon>
    </lineage>
</organism>
<feature type="domain" description="Xylose isomerase-like TIM barrel" evidence="2">
    <location>
        <begin position="83"/>
        <end position="284"/>
    </location>
</feature>
<name>A0A917HHF7_9SPHI</name>